<sequence>MIFKTFYCKNIVIIKLNSVLRYNVCIDYTKCKMHINFKNSKAELNIKVVIMLANSADIDNLEDFIMTVARSRDIFNLKSYSLKIISDYSKFFNIILPKDVSDILIVLPISRDDLGNTIKNELTKIRTSCSILVLYSSKLQKDRMAVGFRAIVNKTISGEANMNKNKVISKRLEPLGLKTHLNLYSLGITF</sequence>
<protein>
    <submittedName>
        <fullName evidence="1">Uncharacterized protein</fullName>
    </submittedName>
</protein>
<dbReference type="AlphaFoldDB" id="A0A157T511"/>
<accession>A0A157T511</accession>
<dbReference type="InterPro" id="IPR032603">
    <property type="entry name" value="DUF4898"/>
</dbReference>
<name>A0A157T511_SACSO</name>
<dbReference type="OMA" id="SRIRTNC"/>
<dbReference type="EMBL" id="LT549890">
    <property type="protein sequence ID" value="SAI86326.1"/>
    <property type="molecule type" value="Genomic_DNA"/>
</dbReference>
<evidence type="ECO:0000313" key="1">
    <source>
        <dbReference type="EMBL" id="SAI86326.1"/>
    </source>
</evidence>
<gene>
    <name evidence="1" type="ORF">SSOP1_2772</name>
</gene>
<dbReference type="Proteomes" id="UP000076770">
    <property type="component" value="Chromosome i"/>
</dbReference>
<reference evidence="2" key="1">
    <citation type="submission" date="2016-04" db="EMBL/GenBank/DDBJ databases">
        <authorList>
            <person name="Shah S.A."/>
            <person name="Garrett R.A."/>
        </authorList>
    </citation>
    <scope>NUCLEOTIDE SEQUENCE [LARGE SCALE GENOMIC DNA]</scope>
    <source>
        <strain evidence="2">ATCC 35091 / DSM 1616 / JCM 8930 / NBRC 15331 / P1</strain>
    </source>
</reference>
<proteinExistence type="predicted"/>
<dbReference type="Pfam" id="PF16239">
    <property type="entry name" value="DUF4898"/>
    <property type="match status" value="1"/>
</dbReference>
<evidence type="ECO:0000313" key="2">
    <source>
        <dbReference type="Proteomes" id="UP000076770"/>
    </source>
</evidence>
<organism evidence="1 2">
    <name type="scientific">Saccharolobus solfataricus</name>
    <name type="common">Sulfolobus solfataricus</name>
    <dbReference type="NCBI Taxonomy" id="2287"/>
    <lineage>
        <taxon>Archaea</taxon>
        <taxon>Thermoproteota</taxon>
        <taxon>Thermoprotei</taxon>
        <taxon>Sulfolobales</taxon>
        <taxon>Sulfolobaceae</taxon>
        <taxon>Saccharolobus</taxon>
    </lineage>
</organism>
<dbReference type="PATRIC" id="fig|2287.9.peg.2906"/>